<dbReference type="eggNOG" id="KOG0938">
    <property type="taxonomic scope" value="Eukaryota"/>
</dbReference>
<dbReference type="Pfam" id="PF00928">
    <property type="entry name" value="Adap_comp_sub"/>
    <property type="match status" value="1"/>
</dbReference>
<dbReference type="GeneID" id="34528247"/>
<dbReference type="Gene3D" id="2.60.40.1170">
    <property type="entry name" value="Mu homology domain, subdomain B"/>
    <property type="match status" value="2"/>
</dbReference>
<dbReference type="HOGENOM" id="CLU_026996_5_2_1"/>
<dbReference type="PRINTS" id="PR00314">
    <property type="entry name" value="CLATHRINADPT"/>
</dbReference>
<dbReference type="CDD" id="cd14836">
    <property type="entry name" value="AP2_Mu_N"/>
    <property type="match status" value="1"/>
</dbReference>
<dbReference type="AlphaFoldDB" id="J7RC98"/>
<keyword evidence="3 6" id="KW-0653">Protein transport</keyword>
<dbReference type="RefSeq" id="XP_022466725.1">
    <property type="nucleotide sequence ID" value="XM_022610427.1"/>
</dbReference>
<keyword evidence="9" id="KW-1185">Reference proteome</keyword>
<evidence type="ECO:0000256" key="5">
    <source>
        <dbReference type="ARBA" id="ARBA00023329"/>
    </source>
</evidence>
<proteinExistence type="inferred from homology"/>
<dbReference type="PROSITE" id="PS51072">
    <property type="entry name" value="MHD"/>
    <property type="match status" value="1"/>
</dbReference>
<evidence type="ECO:0000256" key="3">
    <source>
        <dbReference type="ARBA" id="ARBA00022927"/>
    </source>
</evidence>
<dbReference type="PANTHER" id="PTHR10529">
    <property type="entry name" value="AP COMPLEX SUBUNIT MU"/>
    <property type="match status" value="1"/>
</dbReference>
<dbReference type="InterPro" id="IPR043532">
    <property type="entry name" value="AP2_Mu_N"/>
</dbReference>
<keyword evidence="2 6" id="KW-0813">Transport</keyword>
<comment type="subcellular location">
    <subcellularLocation>
        <location evidence="1">Cytoplasmic vesicle membrane</location>
    </subcellularLocation>
</comment>
<protein>
    <recommendedName>
        <fullName evidence="7">MHD domain-containing protein</fullName>
    </recommendedName>
</protein>
<dbReference type="Gene3D" id="3.30.450.60">
    <property type="match status" value="1"/>
</dbReference>
<sequence length="474" mass="53046">MINAVLVYSARGELIVSKMFKPTLKRSVGDIFRVQVINSLDVRSPILTLGSTTFHYVRTPGEGLWVVSVSRNNENSAATWEFLYKFATMLAAYRLDSEEVLKEEFMLAWELLDTMVEGGGIPSETDPHRIISAMSVKPAMSPVDVRADARQQQTTTSTGAFGHAFPQLLHRASNPGGISILPHATGDGAQLKRNEIVMVVQESISILVSKDGSILKAYVDGGIDLTTKLEGAAVCQFGLNDSLSTDNSSNSKWDPLRSKETQGTNLEMKNAHVGTVLLRDCKFHQCVSLERFDRDRIIRFTPPEGTIELMKYHVRDNLNLPFKVTSMVIPTANNETDYRVTIKSLFPGKLSAKNVTMRIPVPPGTLDCKINVSNGNCKFLPEENAMVWKFHKYNGLTENKLSAITVPTRDTTQLALQQWSRPPISLDFEILMYSNTGLVVRYFTVLDKHNNNTKFKTVKWIKYVSHSGSYEVRY</sequence>
<dbReference type="Proteomes" id="UP000006310">
    <property type="component" value="Chromosome 11"/>
</dbReference>
<evidence type="ECO:0000256" key="1">
    <source>
        <dbReference type="ARBA" id="ARBA00004156"/>
    </source>
</evidence>
<evidence type="ECO:0000313" key="8">
    <source>
        <dbReference type="EMBL" id="CCK72480.1"/>
    </source>
</evidence>
<dbReference type="PIRSF" id="PIRSF005992">
    <property type="entry name" value="Clathrin_mu"/>
    <property type="match status" value="1"/>
</dbReference>
<dbReference type="InterPro" id="IPR036168">
    <property type="entry name" value="AP2_Mu_C_sf"/>
</dbReference>
<name>J7RC98_HUIN7</name>
<feature type="domain" description="MHD" evidence="7">
    <location>
        <begin position="193"/>
        <end position="473"/>
    </location>
</feature>
<evidence type="ECO:0000256" key="6">
    <source>
        <dbReference type="PIRNR" id="PIRNR005992"/>
    </source>
</evidence>
<organism evidence="8 9">
    <name type="scientific">Huiozyma naganishii (strain ATCC MYA-139 / BCRC 22969 / CBS 8797 / KCTC 17520 / NBRC 10181 / NCYC 3082 / Yp74L-3)</name>
    <name type="common">Yeast</name>
    <name type="synonym">Kazachstania naganishii</name>
    <dbReference type="NCBI Taxonomy" id="1071383"/>
    <lineage>
        <taxon>Eukaryota</taxon>
        <taxon>Fungi</taxon>
        <taxon>Dikarya</taxon>
        <taxon>Ascomycota</taxon>
        <taxon>Saccharomycotina</taxon>
        <taxon>Saccharomycetes</taxon>
        <taxon>Saccharomycetales</taxon>
        <taxon>Saccharomycetaceae</taxon>
        <taxon>Huiozyma</taxon>
    </lineage>
</organism>
<keyword evidence="4" id="KW-0472">Membrane</keyword>
<dbReference type="GO" id="GO:0016192">
    <property type="term" value="P:vesicle-mediated transport"/>
    <property type="evidence" value="ECO:0007669"/>
    <property type="project" value="InterPro"/>
</dbReference>
<dbReference type="GO" id="GO:0006886">
    <property type="term" value="P:intracellular protein transport"/>
    <property type="evidence" value="ECO:0007669"/>
    <property type="project" value="UniProtKB-UniRule"/>
</dbReference>
<dbReference type="InterPro" id="IPR050431">
    <property type="entry name" value="Adaptor_comp_med_subunit"/>
</dbReference>
<dbReference type="OrthoDB" id="10259133at2759"/>
<comment type="similarity">
    <text evidence="6">Belongs to the adaptor complexes medium subunit family.</text>
</comment>
<accession>J7RC98</accession>
<dbReference type="InterPro" id="IPR028565">
    <property type="entry name" value="MHD"/>
</dbReference>
<dbReference type="EMBL" id="HE978324">
    <property type="protein sequence ID" value="CCK72480.1"/>
    <property type="molecule type" value="Genomic_DNA"/>
</dbReference>
<evidence type="ECO:0000256" key="2">
    <source>
        <dbReference type="ARBA" id="ARBA00022448"/>
    </source>
</evidence>
<dbReference type="InterPro" id="IPR001392">
    <property type="entry name" value="Clathrin_mu"/>
</dbReference>
<reference evidence="9" key="2">
    <citation type="submission" date="2012-08" db="EMBL/GenBank/DDBJ databases">
        <title>Genome sequence of Kazachstania naganishii.</title>
        <authorList>
            <person name="Gordon J.L."/>
            <person name="Armisen D."/>
            <person name="Proux-Wera E."/>
            <person name="OhEigeartaigh S.S."/>
            <person name="Byrne K.P."/>
            <person name="Wolfe K.H."/>
        </authorList>
    </citation>
    <scope>NUCLEOTIDE SEQUENCE [LARGE SCALE GENOMIC DNA]</scope>
    <source>
        <strain evidence="9">ATCC MYA-139 / BCRC 22969 / CBS 8797 / CCRC 22969 / KCTC 17520 / NBRC 10181 / NCYC 3082</strain>
    </source>
</reference>
<dbReference type="GO" id="GO:0030122">
    <property type="term" value="C:AP-2 adaptor complex"/>
    <property type="evidence" value="ECO:0007669"/>
    <property type="project" value="EnsemblFungi"/>
</dbReference>
<evidence type="ECO:0000259" key="7">
    <source>
        <dbReference type="PROSITE" id="PS51072"/>
    </source>
</evidence>
<dbReference type="SUPFAM" id="SSF49447">
    <property type="entry name" value="Second domain of Mu2 adaptin subunit (ap50) of ap2 adaptor"/>
    <property type="match status" value="1"/>
</dbReference>
<reference evidence="8 9" key="1">
    <citation type="journal article" date="2011" name="Proc. Natl. Acad. Sci. U.S.A.">
        <title>Evolutionary erosion of yeast sex chromosomes by mating-type switching accidents.</title>
        <authorList>
            <person name="Gordon J.L."/>
            <person name="Armisen D."/>
            <person name="Proux-Wera E."/>
            <person name="Oheigeartaigh S.S."/>
            <person name="Byrne K.P."/>
            <person name="Wolfe K.H."/>
        </authorList>
    </citation>
    <scope>NUCLEOTIDE SEQUENCE [LARGE SCALE GENOMIC DNA]</scope>
    <source>
        <strain evidence="9">ATCC MYA-139 / BCRC 22969 / CBS 8797 / CCRC 22969 / KCTC 17520 / NBRC 10181 / NCYC 3082</strain>
    </source>
</reference>
<keyword evidence="5" id="KW-0968">Cytoplasmic vesicle</keyword>
<evidence type="ECO:0000313" key="9">
    <source>
        <dbReference type="Proteomes" id="UP000006310"/>
    </source>
</evidence>
<dbReference type="InterPro" id="IPR011012">
    <property type="entry name" value="Longin-like_dom_sf"/>
</dbReference>
<dbReference type="SUPFAM" id="SSF64356">
    <property type="entry name" value="SNARE-like"/>
    <property type="match status" value="1"/>
</dbReference>
<gene>
    <name evidence="8" type="primary">KNAG0K01150</name>
    <name evidence="8" type="ordered locus">KNAG_0K01150</name>
</gene>
<evidence type="ECO:0000256" key="4">
    <source>
        <dbReference type="ARBA" id="ARBA00023136"/>
    </source>
</evidence>
<dbReference type="OMA" id="MKTETHR"/>
<dbReference type="KEGG" id="kng:KNAG_0K01150"/>
<dbReference type="STRING" id="1071383.J7RC98"/>